<dbReference type="GO" id="GO:0008061">
    <property type="term" value="F:chitin binding"/>
    <property type="evidence" value="ECO:0007669"/>
    <property type="project" value="InterPro"/>
</dbReference>
<feature type="compositionally biased region" description="Polar residues" evidence="1">
    <location>
        <begin position="580"/>
        <end position="590"/>
    </location>
</feature>
<feature type="compositionally biased region" description="Low complexity" evidence="1">
    <location>
        <begin position="1358"/>
        <end position="1377"/>
    </location>
</feature>
<keyword evidence="5" id="KW-1185">Reference proteome</keyword>
<accession>A0A2T7NCB6</accession>
<dbReference type="InterPro" id="IPR036508">
    <property type="entry name" value="Chitin-bd_dom_sf"/>
</dbReference>
<feature type="compositionally biased region" description="Low complexity" evidence="1">
    <location>
        <begin position="1266"/>
        <end position="1279"/>
    </location>
</feature>
<feature type="compositionally biased region" description="Basic and acidic residues" evidence="1">
    <location>
        <begin position="1082"/>
        <end position="1097"/>
    </location>
</feature>
<feature type="region of interest" description="Disordered" evidence="1">
    <location>
        <begin position="513"/>
        <end position="539"/>
    </location>
</feature>
<feature type="compositionally biased region" description="Polar residues" evidence="1">
    <location>
        <begin position="552"/>
        <end position="573"/>
    </location>
</feature>
<feature type="compositionally biased region" description="Polar residues" evidence="1">
    <location>
        <begin position="339"/>
        <end position="365"/>
    </location>
</feature>
<dbReference type="InterPro" id="IPR002557">
    <property type="entry name" value="Chitin-bd_dom"/>
</dbReference>
<feature type="compositionally biased region" description="Low complexity" evidence="1">
    <location>
        <begin position="1098"/>
        <end position="1115"/>
    </location>
</feature>
<feature type="region of interest" description="Disordered" evidence="1">
    <location>
        <begin position="1003"/>
        <end position="1049"/>
    </location>
</feature>
<keyword evidence="2" id="KW-0472">Membrane</keyword>
<evidence type="ECO:0000313" key="5">
    <source>
        <dbReference type="Proteomes" id="UP000245119"/>
    </source>
</evidence>
<dbReference type="PROSITE" id="PS50940">
    <property type="entry name" value="CHIT_BIND_II"/>
    <property type="match status" value="1"/>
</dbReference>
<proteinExistence type="predicted"/>
<keyword evidence="2" id="KW-1133">Transmembrane helix</keyword>
<organism evidence="4 5">
    <name type="scientific">Pomacea canaliculata</name>
    <name type="common">Golden apple snail</name>
    <dbReference type="NCBI Taxonomy" id="400727"/>
    <lineage>
        <taxon>Eukaryota</taxon>
        <taxon>Metazoa</taxon>
        <taxon>Spiralia</taxon>
        <taxon>Lophotrochozoa</taxon>
        <taxon>Mollusca</taxon>
        <taxon>Gastropoda</taxon>
        <taxon>Caenogastropoda</taxon>
        <taxon>Architaenioglossa</taxon>
        <taxon>Ampullarioidea</taxon>
        <taxon>Ampullariidae</taxon>
        <taxon>Pomacea</taxon>
    </lineage>
</organism>
<feature type="region of interest" description="Disordered" evidence="1">
    <location>
        <begin position="847"/>
        <end position="873"/>
    </location>
</feature>
<dbReference type="Pfam" id="PF01607">
    <property type="entry name" value="CBM_14"/>
    <property type="match status" value="1"/>
</dbReference>
<evidence type="ECO:0000259" key="3">
    <source>
        <dbReference type="PROSITE" id="PS50940"/>
    </source>
</evidence>
<comment type="caution">
    <text evidence="4">The sequence shown here is derived from an EMBL/GenBank/DDBJ whole genome shotgun (WGS) entry which is preliminary data.</text>
</comment>
<evidence type="ECO:0000256" key="1">
    <source>
        <dbReference type="SAM" id="MobiDB-lite"/>
    </source>
</evidence>
<feature type="region of interest" description="Disordered" evidence="1">
    <location>
        <begin position="754"/>
        <end position="831"/>
    </location>
</feature>
<dbReference type="Proteomes" id="UP000245119">
    <property type="component" value="Linkage Group LG14"/>
</dbReference>
<feature type="region of interest" description="Disordered" evidence="1">
    <location>
        <begin position="1352"/>
        <end position="1377"/>
    </location>
</feature>
<dbReference type="Gene3D" id="2.170.140.10">
    <property type="entry name" value="Chitin binding domain"/>
    <property type="match status" value="1"/>
</dbReference>
<name>A0A2T7NCB6_POMCA</name>
<dbReference type="OrthoDB" id="6138517at2759"/>
<feature type="compositionally biased region" description="Low complexity" evidence="1">
    <location>
        <begin position="786"/>
        <end position="831"/>
    </location>
</feature>
<keyword evidence="2" id="KW-0812">Transmembrane</keyword>
<feature type="compositionally biased region" description="Low complexity" evidence="1">
    <location>
        <begin position="591"/>
        <end position="600"/>
    </location>
</feature>
<dbReference type="SUPFAM" id="SSF57625">
    <property type="entry name" value="Invertebrate chitin-binding proteins"/>
    <property type="match status" value="1"/>
</dbReference>
<feature type="domain" description="Chitin-binding type-2" evidence="3">
    <location>
        <begin position="1654"/>
        <end position="1701"/>
    </location>
</feature>
<feature type="region of interest" description="Disordered" evidence="1">
    <location>
        <begin position="96"/>
        <end position="117"/>
    </location>
</feature>
<evidence type="ECO:0000313" key="4">
    <source>
        <dbReference type="EMBL" id="PVD18813.1"/>
    </source>
</evidence>
<dbReference type="GO" id="GO:0005576">
    <property type="term" value="C:extracellular region"/>
    <property type="evidence" value="ECO:0007669"/>
    <property type="project" value="InterPro"/>
</dbReference>
<sequence>MTSSEGTPVQGEEQEMEAGESTDKPRWVNFFQRESHRRYVEHLREREYEDIIQTLRRSSTAEDKQTPSVLLPLPPEQYFLYPELGLRQFGGPLRSSMTSVNSSSMTSSASSSSPTSTAVSSALECTPEVMEEKKKTRCKRTATLVCLGVLVIALLSLTAGVTLHFLLETAERPMQATEFVDWAKTTNPASRDPGLINDVAPISTTHMFPYLDFTKKSFTTVPASDADGPTSWVNISGPTTPSTSTSPTLTSSDILSTARSASTDFSEFHNNTKFTDLHTTRDPVFSLTNESKADDSPLLSSSLSSTADVIMPTIVTKTKSSTMEAVTSLHPSELPADDSMTSSQTTSADGAQSLNQPASSGGTEPTSLMIESSTESTSMIIESFTDSTPLMTEPSIESTSLMIESSTVSTSMIIESSIESTSLMIEPSTESSLGFSDPAPQPPSASTDSTEPTPLLNSPHRDSFLSSLSFSAVITPISDTAPSTLGAMTLPQPSGLFVDDLATSFYQTASVTTGGVESTPVPITPSTSDVESTPSTDSSLSLLIQTTGDTEPVTHLSTSSIHGAESTPVSSTGGADISSKPRTQSTGGKDSTSLPEISSSSSVSATVWLENSRNLTTATSSEYFTEGFSNTTLALSELNRISSSNSLYASNNSVITTESVTVADNVIITGHVTVTESETATERVAGSVTPLMSAPVAPAAEYPNTASNTTQSSPIRDLLSLKNMELDREASMVNSGASSVPGSSNSLLGKHELLDESDSSQRKDVVLDHEDTSSSKTTSDGRETFLSKTENNTTTTTSSLIKETVSSSSSGLSSSAIKAHPSTGSTSTVTVPSTVGSLLSTIFSRNTNKSNSSSLSSTTPMNKNFNNFEKEPDSSLQSLVSPLADVNPDGNFVQEDNLTAVYNETFTHAPLPVFNATQDKLKSIMSSWTGGNSSFTETYNETYPRGTKPSLKSESTNNTKSDERFSVFMDLIQDQENITRDFHNFTEMAINDLVNSLHARNTSTNTTTTHSQAHNHMDVGADSTGSHNSYLPIEGLSHGNHETANTPKTNTSAHVEVVTMTPAPVGLIHLAGALNPFIGWSHDKPNRTGDERNDDNKSSTSYLPPLPSRSRNSSGSREEDQRNIAGFSKDLNPHSSWSGFSSLSGATDINSDHRFFTTTAKLMTSQSLKDLGTVARERSSGDPNSAGFVSLGPNMATGSSLPAQTTTSGGEVKHDTRNWSQMAVKTKTETTTSTTVLGPKTTTTITGTSTTQPSTLPSTLPPPNTGHPTTTTSTTPASVTSTSAGLVLSMLTLRTTTAKVDLPILEEPLLGLIVVAIVVADPLGFPISSDNTHTTDHAGDDGSNLFAFPRRNRNSAHKPATPSITTTTTKRPTTTTTEKPAEVIIIAPDVTADLGMSPTNSLKVTCHAFQAWGWTYMSLSRFEGTGKHRSDHLYLFLVFFSSSFPSFSASPTCNSQLMLPGNATDAVEFLGGVYIFDEFPFIPIDSRMSHHRVHRDTDRVTLTLESQYAVCEDKGTYLCEIIVNGSTWSKTFNVDIRKKPDMPKLKVPGDLISGEEATFVTTWNAGYPLMGTIVHEITKGYTNLPKHATKEQTTTRVMKCEIIVTNSYTVIPDVTWNATEIQVSILPRRDATPKMLQTLEVLDKQTVTLSVLRSDICVGNTNMILPHPYTCTKFINCNDGIVKVQTCPEKTCFHRLQLTCY</sequence>
<feature type="compositionally biased region" description="Polar residues" evidence="1">
    <location>
        <begin position="950"/>
        <end position="959"/>
    </location>
</feature>
<feature type="compositionally biased region" description="Basic and acidic residues" evidence="1">
    <location>
        <begin position="754"/>
        <end position="785"/>
    </location>
</feature>
<evidence type="ECO:0000256" key="2">
    <source>
        <dbReference type="SAM" id="Phobius"/>
    </source>
</evidence>
<protein>
    <recommendedName>
        <fullName evidence="3">Chitin-binding type-2 domain-containing protein</fullName>
    </recommendedName>
</protein>
<feature type="region of interest" description="Disordered" evidence="1">
    <location>
        <begin position="332"/>
        <end position="375"/>
    </location>
</feature>
<feature type="transmembrane region" description="Helical" evidence="2">
    <location>
        <begin position="142"/>
        <end position="167"/>
    </location>
</feature>
<feature type="region of interest" description="Disordered" evidence="1">
    <location>
        <begin position="939"/>
        <end position="959"/>
    </location>
</feature>
<gene>
    <name evidence="4" type="ORF">C0Q70_21366</name>
</gene>
<feature type="region of interest" description="Disordered" evidence="1">
    <location>
        <begin position="1226"/>
        <end position="1279"/>
    </location>
</feature>
<dbReference type="EMBL" id="PZQS01000014">
    <property type="protein sequence ID" value="PVD18813.1"/>
    <property type="molecule type" value="Genomic_DNA"/>
</dbReference>
<feature type="compositionally biased region" description="Low complexity" evidence="1">
    <location>
        <begin position="1229"/>
        <end position="1258"/>
    </location>
</feature>
<feature type="compositionally biased region" description="Low complexity" evidence="1">
    <location>
        <begin position="366"/>
        <end position="375"/>
    </location>
</feature>
<feature type="region of interest" description="Disordered" evidence="1">
    <location>
        <begin position="552"/>
        <end position="600"/>
    </location>
</feature>
<feature type="region of interest" description="Disordered" evidence="1">
    <location>
        <begin position="1082"/>
        <end position="1121"/>
    </location>
</feature>
<feature type="compositionally biased region" description="Polar residues" evidence="1">
    <location>
        <begin position="524"/>
        <end position="537"/>
    </location>
</feature>
<feature type="compositionally biased region" description="Low complexity" evidence="1">
    <location>
        <begin position="847"/>
        <end position="859"/>
    </location>
</feature>
<feature type="region of interest" description="Disordered" evidence="1">
    <location>
        <begin position="1"/>
        <end position="27"/>
    </location>
</feature>
<feature type="region of interest" description="Disordered" evidence="1">
    <location>
        <begin position="424"/>
        <end position="460"/>
    </location>
</feature>
<reference evidence="4 5" key="1">
    <citation type="submission" date="2018-04" db="EMBL/GenBank/DDBJ databases">
        <title>The genome of golden apple snail Pomacea canaliculata provides insight into stress tolerance and invasive adaptation.</title>
        <authorList>
            <person name="Liu C."/>
            <person name="Liu B."/>
            <person name="Ren Y."/>
            <person name="Zhang Y."/>
            <person name="Wang H."/>
            <person name="Li S."/>
            <person name="Jiang F."/>
            <person name="Yin L."/>
            <person name="Zhang G."/>
            <person name="Qian W."/>
            <person name="Fan W."/>
        </authorList>
    </citation>
    <scope>NUCLEOTIDE SEQUENCE [LARGE SCALE GENOMIC DNA]</scope>
    <source>
        <strain evidence="4">SZHN2017</strain>
        <tissue evidence="4">Muscle</tissue>
    </source>
</reference>
<feature type="compositionally biased region" description="Polar residues" evidence="1">
    <location>
        <begin position="444"/>
        <end position="456"/>
    </location>
</feature>